<dbReference type="InterPro" id="IPR024402">
    <property type="entry name" value="DUF2726"/>
</dbReference>
<dbReference type="Gene3D" id="3.30.65.10">
    <property type="entry name" value="Bacterial Topoisomerase I, domain 1"/>
    <property type="match status" value="1"/>
</dbReference>
<dbReference type="PIRSF" id="PIRSF028063">
    <property type="entry name" value="UCP028063"/>
    <property type="match status" value="1"/>
</dbReference>
<dbReference type="RefSeq" id="WP_044238821.1">
    <property type="nucleotide sequence ID" value="NZ_CP042910.1"/>
</dbReference>
<accession>A0ABX5YPL6</accession>
<dbReference type="Proteomes" id="UP000322887">
    <property type="component" value="Chromosome"/>
</dbReference>
<dbReference type="SUPFAM" id="SSF57783">
    <property type="entry name" value="Zinc beta-ribbon"/>
    <property type="match status" value="1"/>
</dbReference>
<evidence type="ECO:0000259" key="2">
    <source>
        <dbReference type="Pfam" id="PF10881"/>
    </source>
</evidence>
<organism evidence="3 4">
    <name type="scientific">Gimesia maris</name>
    <dbReference type="NCBI Taxonomy" id="122"/>
    <lineage>
        <taxon>Bacteria</taxon>
        <taxon>Pseudomonadati</taxon>
        <taxon>Planctomycetota</taxon>
        <taxon>Planctomycetia</taxon>
        <taxon>Planctomycetales</taxon>
        <taxon>Planctomycetaceae</taxon>
        <taxon>Gimesia</taxon>
    </lineage>
</organism>
<dbReference type="Pfam" id="PF10881">
    <property type="entry name" value="DUF2726"/>
    <property type="match status" value="1"/>
</dbReference>
<reference evidence="3 4" key="1">
    <citation type="submission" date="2019-08" db="EMBL/GenBank/DDBJ databases">
        <title>Deep-cultivation of Planctomycetes and their phenomic and genomic characterization uncovers novel biology.</title>
        <authorList>
            <person name="Wiegand S."/>
            <person name="Jogler M."/>
            <person name="Boedeker C."/>
            <person name="Pinto D."/>
            <person name="Vollmers J."/>
            <person name="Rivas-Marin E."/>
            <person name="Kohn T."/>
            <person name="Peeters S.H."/>
            <person name="Heuer A."/>
            <person name="Rast P."/>
            <person name="Oberbeckmann S."/>
            <person name="Bunk B."/>
            <person name="Jeske O."/>
            <person name="Meyerdierks A."/>
            <person name="Storesund J.E."/>
            <person name="Kallscheuer N."/>
            <person name="Luecker S."/>
            <person name="Lage O.M."/>
            <person name="Pohl T."/>
            <person name="Merkel B.J."/>
            <person name="Hornburger P."/>
            <person name="Mueller R.-W."/>
            <person name="Bruemmer F."/>
            <person name="Labrenz M."/>
            <person name="Spormann A.M."/>
            <person name="Op den Camp H."/>
            <person name="Overmann J."/>
            <person name="Amann R."/>
            <person name="Jetten M.S.M."/>
            <person name="Mascher T."/>
            <person name="Medema M.H."/>
            <person name="Devos D.P."/>
            <person name="Kaster A.-K."/>
            <person name="Ovreas L."/>
            <person name="Rohde M."/>
            <person name="Galperin M.Y."/>
            <person name="Jogler C."/>
        </authorList>
    </citation>
    <scope>NUCLEOTIDE SEQUENCE [LARGE SCALE GENOMIC DNA]</scope>
    <source>
        <strain evidence="3 4">DSM 8797</strain>
    </source>
</reference>
<feature type="domain" description="DUF2726" evidence="2">
    <location>
        <begin position="40"/>
        <end position="157"/>
    </location>
</feature>
<proteinExistence type="predicted"/>
<dbReference type="GeneID" id="98647890"/>
<evidence type="ECO:0000313" key="4">
    <source>
        <dbReference type="Proteomes" id="UP000322887"/>
    </source>
</evidence>
<dbReference type="InterPro" id="IPR014538">
    <property type="entry name" value="UCP028063_topo_Znf"/>
</dbReference>
<name>A0ABX5YPL6_9PLAN</name>
<sequence length="223" mass="25141">MSKKKTTEPVGCLAVLLKLVGIDLGRIPTDKTLPFHLRDNFLSPAELSFYHVLLQSIRGEYTVCSKVNLSDVFFVSRPNENQGYRNKIDRKHVDFLLCDSKTMQPLLGIELDDASHAKKKRQERDQFVDQVFAAAGLPILHVPATRGYNVSELSEIIRSSLQSKKTVPRTPRVLNGERFCPKCQIPMVQRIASKGMKKGQSFWGCANYPECRETVWGDDSSAV</sequence>
<protein>
    <submittedName>
        <fullName evidence="3">Topoisomerase DNA binding C4 zinc finger</fullName>
    </submittedName>
</protein>
<dbReference type="InterPro" id="IPR013498">
    <property type="entry name" value="Topo_IA_Znf"/>
</dbReference>
<evidence type="ECO:0000259" key="1">
    <source>
        <dbReference type="Pfam" id="PF01396"/>
    </source>
</evidence>
<gene>
    <name evidence="3" type="ORF">GmarT_33780</name>
</gene>
<feature type="domain" description="DNA topoisomerase type IA zn finger" evidence="1">
    <location>
        <begin position="179"/>
        <end position="217"/>
    </location>
</feature>
<dbReference type="Pfam" id="PF01396">
    <property type="entry name" value="Zn_ribbon_Top1"/>
    <property type="match status" value="1"/>
</dbReference>
<dbReference type="EMBL" id="CP042910">
    <property type="protein sequence ID" value="QEG17497.1"/>
    <property type="molecule type" value="Genomic_DNA"/>
</dbReference>
<evidence type="ECO:0000313" key="3">
    <source>
        <dbReference type="EMBL" id="QEG17497.1"/>
    </source>
</evidence>
<keyword evidence="4" id="KW-1185">Reference proteome</keyword>